<sequence>MTYCPITRKELERYLPNFDPLLDPQIGEWVLVTPERRFAILGPLLQFVQEHAIKPIYPFLDNSEPSSAPVTTFNFYKEDSPKTLGDPSKVFPTLSEVWRRYRRRRFHISGMDEDGIGEEEENDDTILYLNPRALLLTPCAPAVFGGSDFIEGLDREGERVVFVNWKTGETRTDSGVLKPAPIPAWAEDVAEKAAMEWESWKKCVIPPSSTRE</sequence>
<reference evidence="2" key="1">
    <citation type="journal article" date="2010" name="PLoS Negl. Trop. Dis.">
        <title>The genome sequence of Trypanosoma brucei gambiense, causative agent of chronic human african trypanosomiasis.</title>
        <authorList>
            <person name="Jackson A.P."/>
            <person name="Sanders M."/>
            <person name="Berry A."/>
            <person name="McQuillan J."/>
            <person name="Aslett M.A."/>
            <person name="Quail M.A."/>
            <person name="Chukualim B."/>
            <person name="Capewell P."/>
            <person name="MacLeod A."/>
            <person name="Melville S.E."/>
            <person name="Gibson W."/>
            <person name="Barry J.D."/>
            <person name="Berriman M."/>
            <person name="Hertz-Fowler C."/>
        </authorList>
    </citation>
    <scope>NUCLEOTIDE SEQUENCE [LARGE SCALE GENOMIC DNA]</scope>
    <source>
        <strain evidence="2">MHOM/CI/86/DAL972</strain>
    </source>
</reference>
<protein>
    <submittedName>
        <fullName evidence="1">Uncharacterized protein</fullName>
    </submittedName>
</protein>
<gene>
    <name evidence="1" type="ORF">TbgDal_III800</name>
</gene>
<name>C9ZJX7_TRYB9</name>
<dbReference type="OrthoDB" id="243618at2759"/>
<evidence type="ECO:0000313" key="2">
    <source>
        <dbReference type="Proteomes" id="UP000002316"/>
    </source>
</evidence>
<dbReference type="GeneID" id="23859475"/>
<evidence type="ECO:0000313" key="1">
    <source>
        <dbReference type="EMBL" id="CBH09741.1"/>
    </source>
</evidence>
<accession>C9ZJX7</accession>
<dbReference type="VEuPathDB" id="TriTrypDB:Tbg972.3.800"/>
<dbReference type="EMBL" id="FN554966">
    <property type="protein sequence ID" value="CBH09741.1"/>
    <property type="molecule type" value="Genomic_DNA"/>
</dbReference>
<dbReference type="AlphaFoldDB" id="C9ZJX7"/>
<dbReference type="Proteomes" id="UP000002316">
    <property type="component" value="Chromosome 3"/>
</dbReference>
<proteinExistence type="predicted"/>
<dbReference type="RefSeq" id="XP_011772034.1">
    <property type="nucleotide sequence ID" value="XM_011773732.1"/>
</dbReference>
<organism evidence="1 2">
    <name type="scientific">Trypanosoma brucei gambiense (strain MHOM/CI/86/DAL972)</name>
    <dbReference type="NCBI Taxonomy" id="679716"/>
    <lineage>
        <taxon>Eukaryota</taxon>
        <taxon>Discoba</taxon>
        <taxon>Euglenozoa</taxon>
        <taxon>Kinetoplastea</taxon>
        <taxon>Metakinetoplastina</taxon>
        <taxon>Trypanosomatida</taxon>
        <taxon>Trypanosomatidae</taxon>
        <taxon>Trypanosoma</taxon>
    </lineage>
</organism>
<dbReference type="KEGG" id="tbg:TbgDal_III800"/>